<proteinExistence type="predicted"/>
<accession>A0A0B7GY26</accession>
<dbReference type="Proteomes" id="UP000042527">
    <property type="component" value="Unassembled WGS sequence"/>
</dbReference>
<dbReference type="EMBL" id="CDNC01000012">
    <property type="protein sequence ID" value="CEM61511.1"/>
    <property type="molecule type" value="Genomic_DNA"/>
</dbReference>
<protein>
    <submittedName>
        <fullName evidence="1">Uncharacterized protein</fullName>
    </submittedName>
</protein>
<sequence length="41" mass="5068">MLGNVFKTCYYFYKEVSKLEIYNEFCLLHKNISWYILIPRS</sequence>
<reference evidence="2" key="1">
    <citation type="submission" date="2015-01" db="EMBL/GenBank/DDBJ databases">
        <authorList>
            <person name="Manzoor Shahid"/>
            <person name="Zubair Saima"/>
        </authorList>
    </citation>
    <scope>NUCLEOTIDE SEQUENCE [LARGE SCALE GENOMIC DNA]</scope>
    <source>
        <strain evidence="2">V1</strain>
    </source>
</reference>
<evidence type="ECO:0000313" key="2">
    <source>
        <dbReference type="Proteomes" id="UP000042527"/>
    </source>
</evidence>
<name>A0A0B7GY26_TREPH</name>
<gene>
    <name evidence="1" type="ORF">TPHV1_20048</name>
</gene>
<organism evidence="1 2">
    <name type="scientific">Treponema phagedenis</name>
    <dbReference type="NCBI Taxonomy" id="162"/>
    <lineage>
        <taxon>Bacteria</taxon>
        <taxon>Pseudomonadati</taxon>
        <taxon>Spirochaetota</taxon>
        <taxon>Spirochaetia</taxon>
        <taxon>Spirochaetales</taxon>
        <taxon>Treponemataceae</taxon>
        <taxon>Treponema</taxon>
    </lineage>
</organism>
<evidence type="ECO:0000313" key="1">
    <source>
        <dbReference type="EMBL" id="CEM61511.1"/>
    </source>
</evidence>
<dbReference type="AlphaFoldDB" id="A0A0B7GY26"/>
<keyword evidence="2" id="KW-1185">Reference proteome</keyword>